<comment type="caution">
    <text evidence="2">The sequence shown here is derived from an EMBL/GenBank/DDBJ whole genome shotgun (WGS) entry which is preliminary data.</text>
</comment>
<name>A0ABS8Q187_9BURK</name>
<dbReference type="InterPro" id="IPR010330">
    <property type="entry name" value="CoiA_nuc"/>
</dbReference>
<evidence type="ECO:0000313" key="3">
    <source>
        <dbReference type="Proteomes" id="UP001179361"/>
    </source>
</evidence>
<sequence length="271" mass="30013">MFLKTLVAKAAVKAGWTVTTEKAGISPQGADWIADVLCVNGRATIALEIQLSYQTVQELRARQETYASSSVRAAWFACGQRFKAGYLSPSQHIPFFVLPAIELGCDPLLDGYGVTLSEFVIGMLSKRLSWKSDPWEYGIHFLYDQCWACGGEVRQVFGWSIDVYGDAAKTVPNMSTVLEKISDIISKDELQALGLNTIGKFERLKGNAPGFPFCNVCIHCGAPQNNHYIMKKIGEQGQTHWQDSPSKIGSATFLSSRESTGRWHYTVSDRE</sequence>
<dbReference type="Proteomes" id="UP001179361">
    <property type="component" value="Unassembled WGS sequence"/>
</dbReference>
<reference evidence="2" key="1">
    <citation type="submission" date="2021-11" db="EMBL/GenBank/DDBJ databases">
        <title>The complete genome of Massilia sp sp. G4R7.</title>
        <authorList>
            <person name="Liu L."/>
            <person name="Yue J."/>
            <person name="Yuan J."/>
            <person name="Yang F."/>
            <person name="Li L."/>
        </authorList>
    </citation>
    <scope>NUCLEOTIDE SEQUENCE</scope>
    <source>
        <strain evidence="2">G4R7</strain>
    </source>
</reference>
<dbReference type="EMBL" id="JAJNOC010000001">
    <property type="protein sequence ID" value="MCD2515519.1"/>
    <property type="molecule type" value="Genomic_DNA"/>
</dbReference>
<proteinExistence type="predicted"/>
<protein>
    <recommendedName>
        <fullName evidence="1">Competence protein CoiA nuclease-like domain-containing protein</fullName>
    </recommendedName>
</protein>
<keyword evidence="3" id="KW-1185">Reference proteome</keyword>
<evidence type="ECO:0000313" key="2">
    <source>
        <dbReference type="EMBL" id="MCD2515519.1"/>
    </source>
</evidence>
<gene>
    <name evidence="2" type="ORF">LQ564_04250</name>
</gene>
<organism evidence="2 3">
    <name type="scientific">Massilia phyllostachyos</name>
    <dbReference type="NCBI Taxonomy" id="2898585"/>
    <lineage>
        <taxon>Bacteria</taxon>
        <taxon>Pseudomonadati</taxon>
        <taxon>Pseudomonadota</taxon>
        <taxon>Betaproteobacteria</taxon>
        <taxon>Burkholderiales</taxon>
        <taxon>Oxalobacteraceae</taxon>
        <taxon>Telluria group</taxon>
        <taxon>Massilia</taxon>
    </lineage>
</organism>
<feature type="domain" description="Competence protein CoiA nuclease-like" evidence="1">
    <location>
        <begin position="34"/>
        <end position="83"/>
    </location>
</feature>
<accession>A0ABS8Q187</accession>
<dbReference type="Pfam" id="PF06054">
    <property type="entry name" value="CoiA_nuc"/>
    <property type="match status" value="1"/>
</dbReference>
<evidence type="ECO:0000259" key="1">
    <source>
        <dbReference type="Pfam" id="PF06054"/>
    </source>
</evidence>